<sequence>LPEVWCDLLTKHYIELDENTEKLTPWQFRTKYEPDEPCAILSGKTPLRIACSASAITRVNSSFQNEPYFSAKISATSSSSELEPRPGAAIDGPPPALFVLCERPDNNGVLSRLFP</sequence>
<keyword evidence="1" id="KW-1185">Reference proteome</keyword>
<dbReference type="Proteomes" id="UP000887564">
    <property type="component" value="Unplaced"/>
</dbReference>
<dbReference type="AlphaFoldDB" id="A0A914RUQ7"/>
<name>A0A914RUQ7_PAREQ</name>
<organism evidence="1 2">
    <name type="scientific">Parascaris equorum</name>
    <name type="common">Equine roundworm</name>
    <dbReference type="NCBI Taxonomy" id="6256"/>
    <lineage>
        <taxon>Eukaryota</taxon>
        <taxon>Metazoa</taxon>
        <taxon>Ecdysozoa</taxon>
        <taxon>Nematoda</taxon>
        <taxon>Chromadorea</taxon>
        <taxon>Rhabditida</taxon>
        <taxon>Spirurina</taxon>
        <taxon>Ascaridomorpha</taxon>
        <taxon>Ascaridoidea</taxon>
        <taxon>Ascarididae</taxon>
        <taxon>Parascaris</taxon>
    </lineage>
</organism>
<accession>A0A914RUQ7</accession>
<evidence type="ECO:0000313" key="2">
    <source>
        <dbReference type="WBParaSite" id="PEQ_0001022501-mRNA-1"/>
    </source>
</evidence>
<reference evidence="2" key="1">
    <citation type="submission" date="2022-11" db="UniProtKB">
        <authorList>
            <consortium name="WormBaseParasite"/>
        </authorList>
    </citation>
    <scope>IDENTIFICATION</scope>
</reference>
<evidence type="ECO:0000313" key="1">
    <source>
        <dbReference type="Proteomes" id="UP000887564"/>
    </source>
</evidence>
<dbReference type="WBParaSite" id="PEQ_0001022501-mRNA-1">
    <property type="protein sequence ID" value="PEQ_0001022501-mRNA-1"/>
    <property type="gene ID" value="PEQ_0001022501"/>
</dbReference>
<protein>
    <submittedName>
        <fullName evidence="2">Uncharacterized protein</fullName>
    </submittedName>
</protein>
<proteinExistence type="predicted"/>